<evidence type="ECO:0000313" key="7">
    <source>
        <dbReference type="EMBL" id="MQQ99628.1"/>
    </source>
</evidence>
<dbReference type="RefSeq" id="WP_153233188.1">
    <property type="nucleotide sequence ID" value="NZ_WINI01000001.1"/>
</dbReference>
<dbReference type="PROSITE" id="PS00216">
    <property type="entry name" value="SUGAR_TRANSPORT_1"/>
    <property type="match status" value="1"/>
</dbReference>
<evidence type="ECO:0000256" key="3">
    <source>
        <dbReference type="ARBA" id="ARBA00022989"/>
    </source>
</evidence>
<dbReference type="PANTHER" id="PTHR23508:SF10">
    <property type="entry name" value="CARBOXYLIC ACID TRANSPORTER PROTEIN HOMOLOG"/>
    <property type="match status" value="1"/>
</dbReference>
<feature type="transmembrane region" description="Helical" evidence="5">
    <location>
        <begin position="324"/>
        <end position="343"/>
    </location>
</feature>
<feature type="transmembrane region" description="Helical" evidence="5">
    <location>
        <begin position="149"/>
        <end position="173"/>
    </location>
</feature>
<dbReference type="InterPro" id="IPR036259">
    <property type="entry name" value="MFS_trans_sf"/>
</dbReference>
<dbReference type="CDD" id="cd17365">
    <property type="entry name" value="MFS_PcaK_like"/>
    <property type="match status" value="1"/>
</dbReference>
<feature type="transmembrane region" description="Helical" evidence="5">
    <location>
        <begin position="21"/>
        <end position="44"/>
    </location>
</feature>
<dbReference type="InterPro" id="IPR005829">
    <property type="entry name" value="Sugar_transporter_CS"/>
</dbReference>
<feature type="domain" description="Major facilitator superfamily (MFS) profile" evidence="6">
    <location>
        <begin position="25"/>
        <end position="438"/>
    </location>
</feature>
<evidence type="ECO:0000256" key="2">
    <source>
        <dbReference type="ARBA" id="ARBA00022692"/>
    </source>
</evidence>
<dbReference type="EMBL" id="WINI01000001">
    <property type="protein sequence ID" value="MQQ99628.1"/>
    <property type="molecule type" value="Genomic_DNA"/>
</dbReference>
<feature type="transmembrane region" description="Helical" evidence="5">
    <location>
        <begin position="91"/>
        <end position="111"/>
    </location>
</feature>
<feature type="transmembrane region" description="Helical" evidence="5">
    <location>
        <begin position="179"/>
        <end position="198"/>
    </location>
</feature>
<keyword evidence="8" id="KW-1185">Reference proteome</keyword>
<feature type="transmembrane region" description="Helical" evidence="5">
    <location>
        <begin position="255"/>
        <end position="277"/>
    </location>
</feature>
<feature type="transmembrane region" description="Helical" evidence="5">
    <location>
        <begin position="414"/>
        <end position="432"/>
    </location>
</feature>
<evidence type="ECO:0000256" key="5">
    <source>
        <dbReference type="SAM" id="Phobius"/>
    </source>
</evidence>
<keyword evidence="4 5" id="KW-0472">Membrane</keyword>
<dbReference type="PROSITE" id="PS50850">
    <property type="entry name" value="MFS"/>
    <property type="match status" value="1"/>
</dbReference>
<feature type="transmembrane region" description="Helical" evidence="5">
    <location>
        <begin position="64"/>
        <end position="84"/>
    </location>
</feature>
<dbReference type="AlphaFoldDB" id="A0A843YIM6"/>
<name>A0A843YIM6_9BURK</name>
<feature type="transmembrane region" description="Helical" evidence="5">
    <location>
        <begin position="386"/>
        <end position="408"/>
    </location>
</feature>
<evidence type="ECO:0000256" key="1">
    <source>
        <dbReference type="ARBA" id="ARBA00004141"/>
    </source>
</evidence>
<dbReference type="PANTHER" id="PTHR23508">
    <property type="entry name" value="CARBOXYLIC ACID TRANSPORTER PROTEIN HOMOLOG"/>
    <property type="match status" value="1"/>
</dbReference>
<comment type="subcellular location">
    <subcellularLocation>
        <location evidence="1">Membrane</location>
        <topology evidence="1">Multi-pass membrane protein</topology>
    </subcellularLocation>
</comment>
<dbReference type="Pfam" id="PF07690">
    <property type="entry name" value="MFS_1"/>
    <property type="match status" value="1"/>
</dbReference>
<dbReference type="OrthoDB" id="7066727at2"/>
<dbReference type="Gene3D" id="1.20.1250.20">
    <property type="entry name" value="MFS general substrate transporter like domains"/>
    <property type="match status" value="1"/>
</dbReference>
<evidence type="ECO:0000313" key="8">
    <source>
        <dbReference type="Proteomes" id="UP000451565"/>
    </source>
</evidence>
<keyword evidence="3 5" id="KW-1133">Transmembrane helix</keyword>
<dbReference type="SUPFAM" id="SSF103473">
    <property type="entry name" value="MFS general substrate transporter"/>
    <property type="match status" value="1"/>
</dbReference>
<sequence length="451" mass="48446">MSEQRQIDVQNFIDEKSFSGYQILIFIFCFLIVAADGLDTVILGPLVPALMHDWGVTRMELAPVFTAALIGLAIGSMGGGILADKFGRRKVLIVSVFMFSIFSLASAFAGGVVEMTLLRFLTGIGLGAAMSNAVTLMSEYTPQRIRSRIVNTVFMGFVVGAWAGGYLAAWLVPHFGWHSLFYVGGLVPLALSFAMFLLPESPRFMVVQNWPQKKIARVLNKISPNSVTVNDKFTIVLPPQVDGKSALSVIFSEKYLFGTICLWITLFMGMVIFYFVTSWMPVIVKDAGFTLADGAKIMALYPLGGLIGGIVVGYFMDKFNPHKAIAASYLLGAIFIGAIGFGFHDLTVLSSLVFVAGMFMSSAQGSMPTLAAAFYPTVGRATGVSWMLGISRLGSILGAAGGSLVLGLGLSLNVVFILLAIPGVIAAIALMFKGGHMHRQQELLKQQTQAA</sequence>
<organism evidence="7 8">
    <name type="scientific">Glaciimonas soli</name>
    <dbReference type="NCBI Taxonomy" id="2590999"/>
    <lineage>
        <taxon>Bacteria</taxon>
        <taxon>Pseudomonadati</taxon>
        <taxon>Pseudomonadota</taxon>
        <taxon>Betaproteobacteria</taxon>
        <taxon>Burkholderiales</taxon>
        <taxon>Oxalobacteraceae</taxon>
        <taxon>Glaciimonas</taxon>
    </lineage>
</organism>
<accession>A0A843YIM6</accession>
<dbReference type="GO" id="GO:0046943">
    <property type="term" value="F:carboxylic acid transmembrane transporter activity"/>
    <property type="evidence" value="ECO:0007669"/>
    <property type="project" value="TreeGrafter"/>
</dbReference>
<evidence type="ECO:0000256" key="4">
    <source>
        <dbReference type="ARBA" id="ARBA00023136"/>
    </source>
</evidence>
<feature type="transmembrane region" description="Helical" evidence="5">
    <location>
        <begin position="297"/>
        <end position="317"/>
    </location>
</feature>
<gene>
    <name evidence="7" type="ORF">GEV47_02875</name>
</gene>
<protein>
    <submittedName>
        <fullName evidence="7">MFS transporter</fullName>
    </submittedName>
</protein>
<feature type="transmembrane region" description="Helical" evidence="5">
    <location>
        <begin position="349"/>
        <end position="374"/>
    </location>
</feature>
<evidence type="ECO:0000259" key="6">
    <source>
        <dbReference type="PROSITE" id="PS50850"/>
    </source>
</evidence>
<proteinExistence type="predicted"/>
<dbReference type="InterPro" id="IPR011701">
    <property type="entry name" value="MFS"/>
</dbReference>
<reference evidence="7 8" key="1">
    <citation type="submission" date="2019-10" db="EMBL/GenBank/DDBJ databases">
        <title>Glaciimonas soli sp. nov., a psychrophilic bacterium isolated from the forest soil of a high elevation mountain in Taiwan.</title>
        <authorList>
            <person name="Wang L.-T."/>
            <person name="Shieh W.Y."/>
        </authorList>
    </citation>
    <scope>NUCLEOTIDE SEQUENCE [LARGE SCALE GENOMIC DNA]</scope>
    <source>
        <strain evidence="7 8">GS1</strain>
    </source>
</reference>
<dbReference type="InterPro" id="IPR020846">
    <property type="entry name" value="MFS_dom"/>
</dbReference>
<dbReference type="GO" id="GO:0005886">
    <property type="term" value="C:plasma membrane"/>
    <property type="evidence" value="ECO:0007669"/>
    <property type="project" value="TreeGrafter"/>
</dbReference>
<comment type="caution">
    <text evidence="7">The sequence shown here is derived from an EMBL/GenBank/DDBJ whole genome shotgun (WGS) entry which is preliminary data.</text>
</comment>
<keyword evidence="2 5" id="KW-0812">Transmembrane</keyword>
<feature type="transmembrane region" description="Helical" evidence="5">
    <location>
        <begin position="117"/>
        <end position="137"/>
    </location>
</feature>
<dbReference type="Proteomes" id="UP000451565">
    <property type="component" value="Unassembled WGS sequence"/>
</dbReference>
<dbReference type="PROSITE" id="PS00217">
    <property type="entry name" value="SUGAR_TRANSPORT_2"/>
    <property type="match status" value="1"/>
</dbReference>